<dbReference type="EMBL" id="CM045771">
    <property type="protein sequence ID" value="KAI7989431.1"/>
    <property type="molecule type" value="Genomic_DNA"/>
</dbReference>
<reference evidence="1 2" key="1">
    <citation type="journal article" date="2022" name="Plant J.">
        <title>Chromosome-level genome of Camellia lanceoleosa provides a valuable resource for understanding genome evolution and self-incompatibility.</title>
        <authorList>
            <person name="Gong W."/>
            <person name="Xiao S."/>
            <person name="Wang L."/>
            <person name="Liao Z."/>
            <person name="Chang Y."/>
            <person name="Mo W."/>
            <person name="Hu G."/>
            <person name="Li W."/>
            <person name="Zhao G."/>
            <person name="Zhu H."/>
            <person name="Hu X."/>
            <person name="Ji K."/>
            <person name="Xiang X."/>
            <person name="Song Q."/>
            <person name="Yuan D."/>
            <person name="Jin S."/>
            <person name="Zhang L."/>
        </authorList>
    </citation>
    <scope>NUCLEOTIDE SEQUENCE [LARGE SCALE GENOMIC DNA]</scope>
    <source>
        <strain evidence="1">SQ_2022a</strain>
    </source>
</reference>
<keyword evidence="2" id="KW-1185">Reference proteome</keyword>
<gene>
    <name evidence="1" type="ORF">LOK49_LG13G00250</name>
</gene>
<protein>
    <submittedName>
        <fullName evidence="1">Uncharacterized protein</fullName>
    </submittedName>
</protein>
<evidence type="ECO:0000313" key="2">
    <source>
        <dbReference type="Proteomes" id="UP001060215"/>
    </source>
</evidence>
<organism evidence="1 2">
    <name type="scientific">Camellia lanceoleosa</name>
    <dbReference type="NCBI Taxonomy" id="1840588"/>
    <lineage>
        <taxon>Eukaryota</taxon>
        <taxon>Viridiplantae</taxon>
        <taxon>Streptophyta</taxon>
        <taxon>Embryophyta</taxon>
        <taxon>Tracheophyta</taxon>
        <taxon>Spermatophyta</taxon>
        <taxon>Magnoliopsida</taxon>
        <taxon>eudicotyledons</taxon>
        <taxon>Gunneridae</taxon>
        <taxon>Pentapetalae</taxon>
        <taxon>asterids</taxon>
        <taxon>Ericales</taxon>
        <taxon>Theaceae</taxon>
        <taxon>Camellia</taxon>
    </lineage>
</organism>
<evidence type="ECO:0000313" key="1">
    <source>
        <dbReference type="EMBL" id="KAI7989431.1"/>
    </source>
</evidence>
<comment type="caution">
    <text evidence="1">The sequence shown here is derived from an EMBL/GenBank/DDBJ whole genome shotgun (WGS) entry which is preliminary data.</text>
</comment>
<name>A0ACC0FNA0_9ERIC</name>
<accession>A0ACC0FNA0</accession>
<proteinExistence type="predicted"/>
<sequence>MNKEVGQIVGNSVGQFFDMDFEDGGIAWGRTMRIRVAIDVRKPLRRGMKFALSSADLIWVDFKYERLPIFCYFCGRLGHSDRECDAKLSSADGSRVDVLQYGAWLRMDTFKSKRPCRNGSIDREVGMRPPVGQGTPMQMISEHVNQEEGAPQSVSPPCAPVVVVADWRRDKNTHGGETLIPVIDGVGKGNAVHVATILGDTISSPTSTTFEFLNGREVTVEGEPGHQSQHSSLGLGGAKPTAI</sequence>
<dbReference type="Proteomes" id="UP001060215">
    <property type="component" value="Chromosome 14"/>
</dbReference>